<accession>A0A1W0WNM7</accession>
<reference evidence="2" key="1">
    <citation type="submission" date="2017-01" db="EMBL/GenBank/DDBJ databases">
        <title>Comparative genomics of anhydrobiosis in the tardigrade Hypsibius dujardini.</title>
        <authorList>
            <person name="Yoshida Y."/>
            <person name="Koutsovoulos G."/>
            <person name="Laetsch D."/>
            <person name="Stevens L."/>
            <person name="Kumar S."/>
            <person name="Horikawa D."/>
            <person name="Ishino K."/>
            <person name="Komine S."/>
            <person name="Tomita M."/>
            <person name="Blaxter M."/>
            <person name="Arakawa K."/>
        </authorList>
    </citation>
    <scope>NUCLEOTIDE SEQUENCE [LARGE SCALE GENOMIC DNA]</scope>
    <source>
        <strain evidence="2">Z151</strain>
    </source>
</reference>
<comment type="caution">
    <text evidence="1">The sequence shown here is derived from an EMBL/GenBank/DDBJ whole genome shotgun (WGS) entry which is preliminary data.</text>
</comment>
<keyword evidence="2" id="KW-1185">Reference proteome</keyword>
<dbReference type="EMBL" id="MTYJ01000069">
    <property type="protein sequence ID" value="OQV16820.1"/>
    <property type="molecule type" value="Genomic_DNA"/>
</dbReference>
<evidence type="ECO:0000313" key="1">
    <source>
        <dbReference type="EMBL" id="OQV16820.1"/>
    </source>
</evidence>
<proteinExistence type="predicted"/>
<sequence length="113" mass="11600">MATQGYVIPGTTAAQTALIIPSVQSSKAQLASKGVEFSDVLSGKVTDHNHIIVAHLQKLAADLAAQGDKMDEVIASAAQAEQANPGATLPGSPYKIADLIAFSTKLMAEKPSA</sequence>
<protein>
    <submittedName>
        <fullName evidence="1">Uncharacterized protein</fullName>
    </submittedName>
</protein>
<organism evidence="1 2">
    <name type="scientific">Hypsibius exemplaris</name>
    <name type="common">Freshwater tardigrade</name>
    <dbReference type="NCBI Taxonomy" id="2072580"/>
    <lineage>
        <taxon>Eukaryota</taxon>
        <taxon>Metazoa</taxon>
        <taxon>Ecdysozoa</taxon>
        <taxon>Tardigrada</taxon>
        <taxon>Eutardigrada</taxon>
        <taxon>Parachela</taxon>
        <taxon>Hypsibioidea</taxon>
        <taxon>Hypsibiidae</taxon>
        <taxon>Hypsibius</taxon>
    </lineage>
</organism>
<dbReference type="Proteomes" id="UP000192578">
    <property type="component" value="Unassembled WGS sequence"/>
</dbReference>
<evidence type="ECO:0000313" key="2">
    <source>
        <dbReference type="Proteomes" id="UP000192578"/>
    </source>
</evidence>
<name>A0A1W0WNM7_HYPEX</name>
<dbReference type="AlphaFoldDB" id="A0A1W0WNM7"/>
<gene>
    <name evidence="1" type="ORF">BV898_08993</name>
</gene>